<dbReference type="PANTHER" id="PTHR11647">
    <property type="entry name" value="HYDRANTOINASE/DIHYDROPYRIMIDINASE FAMILY MEMBER"/>
    <property type="match status" value="1"/>
</dbReference>
<dbReference type="PANTHER" id="PTHR11647:SF1">
    <property type="entry name" value="COLLAPSIN RESPONSE MEDIATOR PROTEIN"/>
    <property type="match status" value="1"/>
</dbReference>
<evidence type="ECO:0000313" key="1">
    <source>
        <dbReference type="EMBL" id="BBZ41032.1"/>
    </source>
</evidence>
<proteinExistence type="predicted"/>
<dbReference type="Gene3D" id="3.20.20.140">
    <property type="entry name" value="Metal-dependent hydrolases"/>
    <property type="match status" value="1"/>
</dbReference>
<dbReference type="Pfam" id="PF07969">
    <property type="entry name" value="Amidohydro_3"/>
    <property type="match status" value="1"/>
</dbReference>
<evidence type="ECO:0000313" key="2">
    <source>
        <dbReference type="Proteomes" id="UP000467385"/>
    </source>
</evidence>
<dbReference type="STRING" id="44010.AWC00_07645"/>
<dbReference type="CDD" id="cd01297">
    <property type="entry name" value="D-aminoacylase"/>
    <property type="match status" value="1"/>
</dbReference>
<accession>A0A1X1THY6</accession>
<reference evidence="1 2" key="1">
    <citation type="journal article" date="2019" name="Emerg. Microbes Infect.">
        <title>Comprehensive subspecies identification of 175 nontuberculous mycobacteria species based on 7547 genomic profiles.</title>
        <authorList>
            <person name="Matsumoto Y."/>
            <person name="Kinjo T."/>
            <person name="Motooka D."/>
            <person name="Nabeya D."/>
            <person name="Jung N."/>
            <person name="Uechi K."/>
            <person name="Horii T."/>
            <person name="Iida T."/>
            <person name="Fujita J."/>
            <person name="Nakamura S."/>
        </authorList>
    </citation>
    <scope>NUCLEOTIDE SEQUENCE [LARGE SCALE GENOMIC DNA]</scope>
    <source>
        <strain evidence="1 2">JCM 14738</strain>
    </source>
</reference>
<dbReference type="SUPFAM" id="SSF51338">
    <property type="entry name" value="Composite domain of metallo-dependent hydrolases"/>
    <property type="match status" value="1"/>
</dbReference>
<name>A0A1X1THY6_9MYCO</name>
<dbReference type="EMBL" id="AP022613">
    <property type="protein sequence ID" value="BBZ41032.1"/>
    <property type="molecule type" value="Genomic_DNA"/>
</dbReference>
<dbReference type="SUPFAM" id="SSF51556">
    <property type="entry name" value="Metallo-dependent hydrolases"/>
    <property type="match status" value="1"/>
</dbReference>
<dbReference type="AlphaFoldDB" id="A0A1X1THY6"/>
<sequence length="574" mass="62079">MHDLVIRGGTVIDGTGGPAYTADVAVEDGRIVGVGKLTGSARRTMDADGLLVTPGFVDIHTHYDGQATWDPHLTPSCWHGVTTAILGNCGVGFAPVADRQRLVELMEGVEDIPGTALYEGIRWDWESFPEYLDALERAPHALDIGAQVPHAAVRAYVMGDRALDDATADDLEAMTTIVADALDAGAVGFSTGRTQGHRDVNGNPVPGTFAADAELEALYATMVKAGRGVFEVVPAGVGGVEGLDPEGSMDRELKWIVRLGESAPVPLTFLIMQTTFEPDAWRPHFAAVHEANANGANIRPQIGSRCFSALVGHQSRLNPFKYAEAYQRIANLPLPELISQLRRPDVRAEILAQAPAANKAATALDRMSRHVFERLFPLGEALDYEPTSDNSVAAIARRDNRDPWEVVYDVMLGADGRDFLLFPLLNYGKGSYDGLYDMMSDPLTVQGLGDGGAHSSIVCDASMTTYLLTYWTRDRTRGPRLPLEYAVRRLTGDGAALYGLTDRGIIREGMRADLNVIDYQKLALLRPEKVNDLPSATGRLIQRSTGYTATLVAGEVVVDDGQLTDARPGRLVRS</sequence>
<dbReference type="InterPro" id="IPR011059">
    <property type="entry name" value="Metal-dep_hydrolase_composite"/>
</dbReference>
<dbReference type="InterPro" id="IPR032466">
    <property type="entry name" value="Metal_Hydrolase"/>
</dbReference>
<organism evidence="1 2">
    <name type="scientific">Mycobacterium conspicuum</name>
    <dbReference type="NCBI Taxonomy" id="44010"/>
    <lineage>
        <taxon>Bacteria</taxon>
        <taxon>Bacillati</taxon>
        <taxon>Actinomycetota</taxon>
        <taxon>Actinomycetes</taxon>
        <taxon>Mycobacteriales</taxon>
        <taxon>Mycobacteriaceae</taxon>
        <taxon>Mycobacterium</taxon>
    </lineage>
</organism>
<dbReference type="GO" id="GO:0016812">
    <property type="term" value="F:hydrolase activity, acting on carbon-nitrogen (but not peptide) bonds, in cyclic amides"/>
    <property type="evidence" value="ECO:0007669"/>
    <property type="project" value="TreeGrafter"/>
</dbReference>
<dbReference type="OrthoDB" id="9766983at2"/>
<dbReference type="InterPro" id="IPR013108">
    <property type="entry name" value="Amidohydro_3"/>
</dbReference>
<dbReference type="Gene3D" id="2.30.40.10">
    <property type="entry name" value="Urease, subunit C, domain 1"/>
    <property type="match status" value="1"/>
</dbReference>
<keyword evidence="2" id="KW-1185">Reference proteome</keyword>
<dbReference type="RefSeq" id="WP_085232067.1">
    <property type="nucleotide sequence ID" value="NZ_AP022613.1"/>
</dbReference>
<dbReference type="Proteomes" id="UP000467385">
    <property type="component" value="Chromosome"/>
</dbReference>
<gene>
    <name evidence="1" type="ORF">MCNS_40950</name>
</gene>
<protein>
    <submittedName>
        <fullName evidence="1">Amidohydrolase</fullName>
    </submittedName>
</protein>
<dbReference type="GO" id="GO:0005829">
    <property type="term" value="C:cytosol"/>
    <property type="evidence" value="ECO:0007669"/>
    <property type="project" value="TreeGrafter"/>
</dbReference>
<keyword evidence="1" id="KW-0378">Hydrolase</keyword>
<dbReference type="InterPro" id="IPR050378">
    <property type="entry name" value="Metallo-dep_Hydrolases_sf"/>
</dbReference>